<dbReference type="SUPFAM" id="SSF55545">
    <property type="entry name" value="beta-N-acetylhexosaminidase-like domain"/>
    <property type="match status" value="1"/>
</dbReference>
<evidence type="ECO:0000256" key="1">
    <source>
        <dbReference type="ARBA" id="ARBA00001231"/>
    </source>
</evidence>
<dbReference type="InterPro" id="IPR025705">
    <property type="entry name" value="Beta_hexosaminidase_sua/sub"/>
</dbReference>
<evidence type="ECO:0000259" key="8">
    <source>
        <dbReference type="Pfam" id="PF00728"/>
    </source>
</evidence>
<dbReference type="InterPro" id="IPR052764">
    <property type="entry name" value="GH20_Enzymes"/>
</dbReference>
<dbReference type="Pfam" id="PF00728">
    <property type="entry name" value="Glyco_hydro_20"/>
    <property type="match status" value="1"/>
</dbReference>
<evidence type="ECO:0000256" key="5">
    <source>
        <dbReference type="ARBA" id="ARBA00023295"/>
    </source>
</evidence>
<dbReference type="Pfam" id="PF02838">
    <property type="entry name" value="Glyco_hydro_20b"/>
    <property type="match status" value="1"/>
</dbReference>
<comment type="caution">
    <text evidence="10">The sequence shown here is derived from an EMBL/GenBank/DDBJ whole genome shotgun (WGS) entry which is preliminary data.</text>
</comment>
<gene>
    <name evidence="10" type="ORF">B0I35DRAFT_469422</name>
</gene>
<dbReference type="OrthoDB" id="428480at2759"/>
<keyword evidence="11" id="KW-1185">Reference proteome</keyword>
<dbReference type="PANTHER" id="PTHR43678">
    <property type="entry name" value="PUTATIVE (AFU_ORTHOLOGUE AFUA_2G00640)-RELATED"/>
    <property type="match status" value="1"/>
</dbReference>
<evidence type="ECO:0000256" key="4">
    <source>
        <dbReference type="ARBA" id="ARBA00022801"/>
    </source>
</evidence>
<dbReference type="GO" id="GO:0005975">
    <property type="term" value="P:carbohydrate metabolic process"/>
    <property type="evidence" value="ECO:0007669"/>
    <property type="project" value="InterPro"/>
</dbReference>
<dbReference type="InterPro" id="IPR015883">
    <property type="entry name" value="Glyco_hydro_20_cat"/>
</dbReference>
<feature type="domain" description="Glycoside hydrolase family 20 catalytic" evidence="8">
    <location>
        <begin position="172"/>
        <end position="484"/>
    </location>
</feature>
<keyword evidence="7" id="KW-0732">Signal</keyword>
<dbReference type="AlphaFoldDB" id="A0A8K0SL03"/>
<evidence type="ECO:0000256" key="3">
    <source>
        <dbReference type="ARBA" id="ARBA00012663"/>
    </source>
</evidence>
<feature type="domain" description="Beta-hexosaminidase bacterial type N-terminal" evidence="9">
    <location>
        <begin position="76"/>
        <end position="166"/>
    </location>
</feature>
<keyword evidence="4 10" id="KW-0378">Hydrolase</keyword>
<evidence type="ECO:0000313" key="11">
    <source>
        <dbReference type="Proteomes" id="UP000813444"/>
    </source>
</evidence>
<evidence type="ECO:0000256" key="7">
    <source>
        <dbReference type="SAM" id="SignalP"/>
    </source>
</evidence>
<feature type="active site" description="Proton donor" evidence="6">
    <location>
        <position position="331"/>
    </location>
</feature>
<dbReference type="PANTHER" id="PTHR43678:SF1">
    <property type="entry name" value="BETA-N-ACETYLHEXOSAMINIDASE"/>
    <property type="match status" value="1"/>
</dbReference>
<evidence type="ECO:0000313" key="10">
    <source>
        <dbReference type="EMBL" id="KAH7317032.1"/>
    </source>
</evidence>
<protein>
    <recommendedName>
        <fullName evidence="3">beta-N-acetylhexosaminidase</fullName>
        <ecNumber evidence="3">3.2.1.52</ecNumber>
    </recommendedName>
</protein>
<dbReference type="PRINTS" id="PR00738">
    <property type="entry name" value="GLHYDRLASE20"/>
</dbReference>
<dbReference type="Gene3D" id="3.30.379.10">
    <property type="entry name" value="Chitobiase/beta-hexosaminidase domain 2-like"/>
    <property type="match status" value="1"/>
</dbReference>
<comment type="catalytic activity">
    <reaction evidence="1">
        <text>Hydrolysis of terminal non-reducing N-acetyl-D-hexosamine residues in N-acetyl-beta-D-hexosaminides.</text>
        <dbReference type="EC" id="3.2.1.52"/>
    </reaction>
</comment>
<evidence type="ECO:0000256" key="6">
    <source>
        <dbReference type="PIRSR" id="PIRSR625705-1"/>
    </source>
</evidence>
<dbReference type="EC" id="3.2.1.52" evidence="3"/>
<evidence type="ECO:0000259" key="9">
    <source>
        <dbReference type="Pfam" id="PF02838"/>
    </source>
</evidence>
<name>A0A8K0SL03_9HYPO</name>
<dbReference type="GO" id="GO:0004563">
    <property type="term" value="F:beta-N-acetylhexosaminidase activity"/>
    <property type="evidence" value="ECO:0007669"/>
    <property type="project" value="UniProtKB-EC"/>
</dbReference>
<proteinExistence type="inferred from homology"/>
<dbReference type="InterPro" id="IPR017853">
    <property type="entry name" value="GH"/>
</dbReference>
<keyword evidence="5" id="KW-0326">Glycosidase</keyword>
<evidence type="ECO:0000256" key="2">
    <source>
        <dbReference type="ARBA" id="ARBA00006285"/>
    </source>
</evidence>
<feature type="signal peptide" evidence="7">
    <location>
        <begin position="1"/>
        <end position="17"/>
    </location>
</feature>
<comment type="similarity">
    <text evidence="2">Belongs to the glycosyl hydrolase 20 family.</text>
</comment>
<dbReference type="InterPro" id="IPR029018">
    <property type="entry name" value="Hex-like_dom2"/>
</dbReference>
<sequence>MHSVVFLTLLQATTAFGQGLRTIPTVDFTVELPGSLRGSSLSKILVDSKFAETTDENGSTLIPPTLEEFAATFSGDIAEVLGWDLPVEVGESAGEAAIFLTLGNSSEYLDAAGRPTSEGYSIETSNSGVTITGASPLGVWWGTRTLLQHLVATEDHALPLGRASDAPGWGTRGLMLDVGRHYYPIEFLEEMCAYMSFYKQNTFHVHLSDNLWNNVRLYDYEHQMQLYSAFRLWSDDPGVAGLNKRHNESYTRDQFDWLQARCAARGVTILPEIEAPGHALVISQWKPEIALPTDISLLNISHPETIPTIKTIWKTFLPWFHSKVVHMGADEYRHPTLPDEFLAEEYTRFVEEINSFITETSGKTTRIWGTFAPREGGTTNKSVSVQHWAPWEANPMWDFINNGYDVLNSGDRMYIVGKWSEPYPQELNLDFIFGADPSNGRGPFNPAIFDQNNVSNNAPPNHPSVLGHIAAQWNDFGPNATTVLEAYYQWKGGLPALSDKQWGGSLTRQEYAGLYAELQPYAPGQNLDRRIPSKGSTILEYDFATGRLCGGTFEDTSGNGYHAKSSCANSNEGMIIEPGCQVTTPLESKGRNYTLEFTIKPVSNNKGPILTGKDSALWFGNGTSDAVMLFSGDSAYALNYTFPVGEWTEASLIGAGRQTFLDVGEGRMEFQTILGWEGDKNVWTYIGIEAPLKTIGGGEFMGVIKGLRLTDDNQQKRNGERGVDQLILA</sequence>
<dbReference type="CDD" id="cd06564">
    <property type="entry name" value="GH20_DspB_LnbB-like"/>
    <property type="match status" value="1"/>
</dbReference>
<dbReference type="EMBL" id="JAGPNK010000008">
    <property type="protein sequence ID" value="KAH7317032.1"/>
    <property type="molecule type" value="Genomic_DNA"/>
</dbReference>
<organism evidence="10 11">
    <name type="scientific">Stachybotrys elegans</name>
    <dbReference type="NCBI Taxonomy" id="80388"/>
    <lineage>
        <taxon>Eukaryota</taxon>
        <taxon>Fungi</taxon>
        <taxon>Dikarya</taxon>
        <taxon>Ascomycota</taxon>
        <taxon>Pezizomycotina</taxon>
        <taxon>Sordariomycetes</taxon>
        <taxon>Hypocreomycetidae</taxon>
        <taxon>Hypocreales</taxon>
        <taxon>Stachybotryaceae</taxon>
        <taxon>Stachybotrys</taxon>
    </lineage>
</organism>
<dbReference type="InterPro" id="IPR015882">
    <property type="entry name" value="HEX_bac_N"/>
</dbReference>
<dbReference type="SUPFAM" id="SSF51445">
    <property type="entry name" value="(Trans)glycosidases"/>
    <property type="match status" value="1"/>
</dbReference>
<dbReference type="Gene3D" id="3.20.20.80">
    <property type="entry name" value="Glycosidases"/>
    <property type="match status" value="1"/>
</dbReference>
<accession>A0A8K0SL03</accession>
<reference evidence="10" key="1">
    <citation type="journal article" date="2021" name="Nat. Commun.">
        <title>Genetic determinants of endophytism in the Arabidopsis root mycobiome.</title>
        <authorList>
            <person name="Mesny F."/>
            <person name="Miyauchi S."/>
            <person name="Thiergart T."/>
            <person name="Pickel B."/>
            <person name="Atanasova L."/>
            <person name="Karlsson M."/>
            <person name="Huettel B."/>
            <person name="Barry K.W."/>
            <person name="Haridas S."/>
            <person name="Chen C."/>
            <person name="Bauer D."/>
            <person name="Andreopoulos W."/>
            <person name="Pangilinan J."/>
            <person name="LaButti K."/>
            <person name="Riley R."/>
            <person name="Lipzen A."/>
            <person name="Clum A."/>
            <person name="Drula E."/>
            <person name="Henrissat B."/>
            <person name="Kohler A."/>
            <person name="Grigoriev I.V."/>
            <person name="Martin F.M."/>
            <person name="Hacquard S."/>
        </authorList>
    </citation>
    <scope>NUCLEOTIDE SEQUENCE</scope>
    <source>
        <strain evidence="10">MPI-CAGE-CH-0235</strain>
    </source>
</reference>
<dbReference type="Proteomes" id="UP000813444">
    <property type="component" value="Unassembled WGS sequence"/>
</dbReference>
<feature type="chain" id="PRO_5035466375" description="beta-N-acetylhexosaminidase" evidence="7">
    <location>
        <begin position="18"/>
        <end position="729"/>
    </location>
</feature>